<reference evidence="3" key="1">
    <citation type="submission" date="2023-04" db="EMBL/GenBank/DDBJ databases">
        <title>Phytophthora fragariaefolia NBRC 109709.</title>
        <authorList>
            <person name="Ichikawa N."/>
            <person name="Sato H."/>
            <person name="Tonouchi N."/>
        </authorList>
    </citation>
    <scope>NUCLEOTIDE SEQUENCE</scope>
    <source>
        <strain evidence="3">NBRC 109709</strain>
    </source>
</reference>
<dbReference type="OrthoDB" id="3265053at2759"/>
<sequence>MWETFMVQFSPKFIMTDADHAQYNTCSSHFPGSKILMCWFHMCQNVNAHMDGAKLDSITGTMIFRGLNDMHFAGDDDDFKIKRAKVLADWNAASALSSSCKSVADHIVGYWILHPCFSQWQAYHTPPGYASTNNPLEQYHRERKFSVEAAGDLPAEFVRVRHRPLSPYGNALRLESDDFYVDAPRQKNKSYKSIHVRRMQWLDMPTDGWLVDGRLRTCACRFYGKFAICTHVIHSTRELELPCPGMPGPEKTFVCNQRPRGSGAPRESRKTGTRSQNTSIAFLTVHESSPKIALSNVDWPKYGHQLPTPSHETTQHVLTYNGTVAQGPQPFTEVVNETHLHVSRQSPHRSASTIRSSRTYEITVPSIPAGAAADIRRSVSNVTSESGLADEPLILRQSCEQTKRRRI</sequence>
<dbReference type="Pfam" id="PF10551">
    <property type="entry name" value="MULE"/>
    <property type="match status" value="1"/>
</dbReference>
<accession>A0A9W6YQ31</accession>
<gene>
    <name evidence="3" type="ORF">Pfra01_002972700</name>
</gene>
<dbReference type="InterPro" id="IPR018289">
    <property type="entry name" value="MULE_transposase_dom"/>
</dbReference>
<dbReference type="Proteomes" id="UP001165121">
    <property type="component" value="Unassembled WGS sequence"/>
</dbReference>
<evidence type="ECO:0000259" key="2">
    <source>
        <dbReference type="Pfam" id="PF10551"/>
    </source>
</evidence>
<proteinExistence type="predicted"/>
<name>A0A9W6YQ31_9STRA</name>
<keyword evidence="4" id="KW-1185">Reference proteome</keyword>
<evidence type="ECO:0000313" key="4">
    <source>
        <dbReference type="Proteomes" id="UP001165121"/>
    </source>
</evidence>
<feature type="domain" description="MULE transposase" evidence="2">
    <location>
        <begin position="6"/>
        <end position="45"/>
    </location>
</feature>
<feature type="region of interest" description="Disordered" evidence="1">
    <location>
        <begin position="254"/>
        <end position="277"/>
    </location>
</feature>
<evidence type="ECO:0000313" key="3">
    <source>
        <dbReference type="EMBL" id="GMG16345.1"/>
    </source>
</evidence>
<organism evidence="3 4">
    <name type="scientific">Phytophthora fragariaefolia</name>
    <dbReference type="NCBI Taxonomy" id="1490495"/>
    <lineage>
        <taxon>Eukaryota</taxon>
        <taxon>Sar</taxon>
        <taxon>Stramenopiles</taxon>
        <taxon>Oomycota</taxon>
        <taxon>Peronosporomycetes</taxon>
        <taxon>Peronosporales</taxon>
        <taxon>Peronosporaceae</taxon>
        <taxon>Phytophthora</taxon>
    </lineage>
</organism>
<dbReference type="AlphaFoldDB" id="A0A9W6YQ31"/>
<evidence type="ECO:0000256" key="1">
    <source>
        <dbReference type="SAM" id="MobiDB-lite"/>
    </source>
</evidence>
<dbReference type="EMBL" id="BSXT01018931">
    <property type="protein sequence ID" value="GMG16345.1"/>
    <property type="molecule type" value="Genomic_DNA"/>
</dbReference>
<comment type="caution">
    <text evidence="3">The sequence shown here is derived from an EMBL/GenBank/DDBJ whole genome shotgun (WGS) entry which is preliminary data.</text>
</comment>
<protein>
    <submittedName>
        <fullName evidence="3">Unnamed protein product</fullName>
    </submittedName>
</protein>